<evidence type="ECO:0000313" key="2">
    <source>
        <dbReference type="Proteomes" id="UP001165287"/>
    </source>
</evidence>
<dbReference type="RefSeq" id="WP_224140182.1">
    <property type="nucleotide sequence ID" value="NZ_JAIQUM010000041.1"/>
</dbReference>
<gene>
    <name evidence="1" type="ORF">K9V48_16795</name>
</gene>
<proteinExistence type="predicted"/>
<reference evidence="1" key="1">
    <citation type="submission" date="2024-05" db="EMBL/GenBank/DDBJ databases">
        <title>Metabacillus sp. nov., isolated from the rhizosphere soil of tomato plants.</title>
        <authorList>
            <person name="Ma R."/>
        </authorList>
    </citation>
    <scope>NUCLEOTIDE SEQUENCE</scope>
    <source>
        <strain evidence="1">DBTR6</strain>
    </source>
</reference>
<keyword evidence="2" id="KW-1185">Reference proteome</keyword>
<protein>
    <submittedName>
        <fullName evidence="1">Uncharacterized protein</fullName>
    </submittedName>
</protein>
<name>A0ABS7UU99_9BACI</name>
<organism evidence="1 2">
    <name type="scientific">Metabacillus rhizolycopersici</name>
    <dbReference type="NCBI Taxonomy" id="2875709"/>
    <lineage>
        <taxon>Bacteria</taxon>
        <taxon>Bacillati</taxon>
        <taxon>Bacillota</taxon>
        <taxon>Bacilli</taxon>
        <taxon>Bacillales</taxon>
        <taxon>Bacillaceae</taxon>
        <taxon>Metabacillus</taxon>
    </lineage>
</organism>
<evidence type="ECO:0000313" key="1">
    <source>
        <dbReference type="EMBL" id="MBZ5751858.1"/>
    </source>
</evidence>
<sequence length="86" mass="9685">MKATPYKWVNILFNNVATVVPAEEQGFNNVATVVQTEEQESNIEQIPSDNITQIVQLVEKLIDLTVDDSDRAKNVTQKLLQQVESI</sequence>
<comment type="caution">
    <text evidence="1">The sequence shown here is derived from an EMBL/GenBank/DDBJ whole genome shotgun (WGS) entry which is preliminary data.</text>
</comment>
<dbReference type="EMBL" id="JAIQUM010000041">
    <property type="protein sequence ID" value="MBZ5751858.1"/>
    <property type="molecule type" value="Genomic_DNA"/>
</dbReference>
<accession>A0ABS7UU99</accession>
<dbReference type="Proteomes" id="UP001165287">
    <property type="component" value="Unassembled WGS sequence"/>
</dbReference>